<comment type="caution">
    <text evidence="1">The sequence shown here is derived from an EMBL/GenBank/DDBJ whole genome shotgun (WGS) entry which is preliminary data.</text>
</comment>
<evidence type="ECO:0000313" key="2">
    <source>
        <dbReference type="Proteomes" id="UP000077786"/>
    </source>
</evidence>
<gene>
    <name evidence="1" type="ORF">A0123_03018</name>
</gene>
<name>A0A1B6VGJ1_9PROT</name>
<evidence type="ECO:0008006" key="3">
    <source>
        <dbReference type="Google" id="ProtNLM"/>
    </source>
</evidence>
<dbReference type="Gene3D" id="2.40.70.10">
    <property type="entry name" value="Acid Proteases"/>
    <property type="match status" value="1"/>
</dbReference>
<organism evidence="1 2">
    <name type="scientific">Gluconobacter cerinus</name>
    <dbReference type="NCBI Taxonomy" id="38307"/>
    <lineage>
        <taxon>Bacteria</taxon>
        <taxon>Pseudomonadati</taxon>
        <taxon>Pseudomonadota</taxon>
        <taxon>Alphaproteobacteria</taxon>
        <taxon>Acetobacterales</taxon>
        <taxon>Acetobacteraceae</taxon>
        <taxon>Gluconobacter</taxon>
    </lineage>
</organism>
<dbReference type="AlphaFoldDB" id="A0A1B6VGJ1"/>
<reference evidence="1 2" key="1">
    <citation type="submission" date="2016-03" db="EMBL/GenBank/DDBJ databases">
        <title>Draft genome sequence of Gluconobacter cerinus strain CECT 9110.</title>
        <authorList>
            <person name="Sainz F."/>
            <person name="Mas A."/>
            <person name="Torija M.J."/>
        </authorList>
    </citation>
    <scope>NUCLEOTIDE SEQUENCE [LARGE SCALE GENOMIC DNA]</scope>
    <source>
        <strain evidence="1 2">CECT 9110</strain>
    </source>
</reference>
<dbReference type="Proteomes" id="UP000077786">
    <property type="component" value="Unassembled WGS sequence"/>
</dbReference>
<protein>
    <recommendedName>
        <fullName evidence="3">Aspartyl protease</fullName>
    </recommendedName>
</protein>
<dbReference type="PATRIC" id="fig|38307.3.peg.3159"/>
<accession>A0A1B6VGJ1</accession>
<evidence type="ECO:0000313" key="1">
    <source>
        <dbReference type="EMBL" id="OAJ66341.1"/>
    </source>
</evidence>
<sequence>MASYEIIPDADLTYNEKLMTIRIKHLCKAIPIILGLNMTIAHARDVIPLEVDDQGIAAIQAMADDQRGLFMFDSGIGTSGITPDTAKRIGCIPWGKVTGFRAIGERLDLSRCNTTSVTVGAFRVSMPQLVVIDLEKLMGPSAQKFSGILGLDLFVGQIVTLDLAHNRVIREDRHSLAMIERSATEVPIRLVRAAEGAALTADLGISTRQGMLWMEIDTGNYGPSLIDRKAAQLVNLDANKTDRQGWRVTPKPGLEASGRAVVHDLILDGDLGRDVLRQWLVTLDLARGKGWIRQSEQ</sequence>
<dbReference type="Pfam" id="PF13650">
    <property type="entry name" value="Asp_protease_2"/>
    <property type="match status" value="1"/>
</dbReference>
<dbReference type="EMBL" id="LUTU01000017">
    <property type="protein sequence ID" value="OAJ66341.1"/>
    <property type="molecule type" value="Genomic_DNA"/>
</dbReference>
<dbReference type="InterPro" id="IPR021109">
    <property type="entry name" value="Peptidase_aspartic_dom_sf"/>
</dbReference>
<dbReference type="OrthoDB" id="5950108at2"/>
<proteinExistence type="predicted"/>